<evidence type="ECO:0000313" key="5">
    <source>
        <dbReference type="Proteomes" id="UP000242515"/>
    </source>
</evidence>
<dbReference type="InterPro" id="IPR025543">
    <property type="entry name" value="Dodecin-like"/>
</dbReference>
<dbReference type="Proteomes" id="UP000242515">
    <property type="component" value="Unassembled WGS sequence"/>
</dbReference>
<evidence type="ECO:0000259" key="3">
    <source>
        <dbReference type="Pfam" id="PF07338"/>
    </source>
</evidence>
<evidence type="ECO:0000256" key="1">
    <source>
        <dbReference type="ARBA" id="ARBA00022729"/>
    </source>
</evidence>
<dbReference type="Pfam" id="PF07338">
    <property type="entry name" value="YdgH_BhsA-like"/>
    <property type="match status" value="1"/>
</dbReference>
<evidence type="ECO:0000256" key="2">
    <source>
        <dbReference type="SAM" id="SignalP"/>
    </source>
</evidence>
<dbReference type="PANTHER" id="PTHR34156">
    <property type="entry name" value="OUTER MEMBRANE PROTEIN-RELATED-RELATED"/>
    <property type="match status" value="1"/>
</dbReference>
<proteinExistence type="predicted"/>
<sequence>MKITRSMLFAGLFGLTCCVAAQAAQNISKEEVKHFKLTKVGSISVAETGGSISSPSDLHQEISKRADEKGAKYYVVIAAREHGPNFDAVVDLYK</sequence>
<dbReference type="Gene3D" id="3.30.1660.10">
    <property type="entry name" value="Flavin-binding protein dodecin"/>
    <property type="match status" value="1"/>
</dbReference>
<dbReference type="PANTHER" id="PTHR34156:SF9">
    <property type="entry name" value="SECRETED PROTEIN"/>
    <property type="match status" value="1"/>
</dbReference>
<feature type="signal peptide" evidence="2">
    <location>
        <begin position="1"/>
        <end position="23"/>
    </location>
</feature>
<dbReference type="InterPro" id="IPR010854">
    <property type="entry name" value="YdgH/BhsA/McbA-like_dom"/>
</dbReference>
<name>A0A1H9ETC3_9GAMM</name>
<feature type="domain" description="YdgH/BhsA/McbA-like" evidence="3">
    <location>
        <begin position="37"/>
        <end position="94"/>
    </location>
</feature>
<feature type="chain" id="PRO_5017429894" description="YdgH/BhsA/McbA-like domain-containing protein" evidence="2">
    <location>
        <begin position="24"/>
        <end position="94"/>
    </location>
</feature>
<dbReference type="STRING" id="988801.SAMN05216522_10252"/>
<dbReference type="InterPro" id="IPR036275">
    <property type="entry name" value="YdgH-like_sf"/>
</dbReference>
<gene>
    <name evidence="4" type="ORF">SAMN05216522_10252</name>
</gene>
<dbReference type="SUPFAM" id="SSF159871">
    <property type="entry name" value="YdgH-like"/>
    <property type="match status" value="1"/>
</dbReference>
<dbReference type="EMBL" id="FOGC01000002">
    <property type="protein sequence ID" value="SEQ28944.1"/>
    <property type="molecule type" value="Genomic_DNA"/>
</dbReference>
<dbReference type="AlphaFoldDB" id="A0A1H9ETC3"/>
<organism evidence="4 5">
    <name type="scientific">Rosenbergiella nectarea</name>
    <dbReference type="NCBI Taxonomy" id="988801"/>
    <lineage>
        <taxon>Bacteria</taxon>
        <taxon>Pseudomonadati</taxon>
        <taxon>Pseudomonadota</taxon>
        <taxon>Gammaproteobacteria</taxon>
        <taxon>Enterobacterales</taxon>
        <taxon>Erwiniaceae</taxon>
        <taxon>Rosenbergiella</taxon>
    </lineage>
</organism>
<evidence type="ECO:0000313" key="4">
    <source>
        <dbReference type="EMBL" id="SEQ28944.1"/>
    </source>
</evidence>
<reference evidence="5" key="1">
    <citation type="submission" date="2016-10" db="EMBL/GenBank/DDBJ databases">
        <authorList>
            <person name="Varghese N."/>
            <person name="Submissions S."/>
        </authorList>
    </citation>
    <scope>NUCLEOTIDE SEQUENCE [LARGE SCALE GENOMIC DNA]</scope>
    <source>
        <strain evidence="5">8N4</strain>
    </source>
</reference>
<accession>A0A1H9ETC3</accession>
<protein>
    <recommendedName>
        <fullName evidence="3">YdgH/BhsA/McbA-like domain-containing protein</fullName>
    </recommendedName>
</protein>
<dbReference type="InterPro" id="IPR051096">
    <property type="entry name" value="BhsA/McbA_stress_biofilm_assoc"/>
</dbReference>
<keyword evidence="1 2" id="KW-0732">Signal</keyword>
<keyword evidence="5" id="KW-1185">Reference proteome</keyword>